<dbReference type="PANTHER" id="PTHR35525">
    <property type="entry name" value="BLL6575 PROTEIN"/>
    <property type="match status" value="1"/>
</dbReference>
<dbReference type="Proteomes" id="UP000334990">
    <property type="component" value="Unassembled WGS sequence"/>
</dbReference>
<sequence>MRTPDLADGPAGENKPHTGAGSLCLDFVAVHAEDDALDSPDLLGAWLAATGLPTPAGGLTSEDLQAARRLRASVEAASRARVAGEDADADDVRCVNTFAGHRTPVFLLRPGGRQRALVEEADLLGTLSVIARDTIQLLTGANPTRLRECARAGCGRLFYDRSPAGRRRWCAMKGCGEMVAAASYRQRRAEKVTPPTTG</sequence>
<evidence type="ECO:0000259" key="1">
    <source>
        <dbReference type="Pfam" id="PF11706"/>
    </source>
</evidence>
<protein>
    <recommendedName>
        <fullName evidence="1">Zinc finger CGNR domain-containing protein</fullName>
    </recommendedName>
</protein>
<dbReference type="PANTHER" id="PTHR35525:SF3">
    <property type="entry name" value="BLL6575 PROTEIN"/>
    <property type="match status" value="1"/>
</dbReference>
<feature type="domain" description="Zinc finger CGNR" evidence="1">
    <location>
        <begin position="145"/>
        <end position="188"/>
    </location>
</feature>
<dbReference type="Gene3D" id="1.10.3300.10">
    <property type="entry name" value="Jann2411-like domain"/>
    <property type="match status" value="1"/>
</dbReference>
<dbReference type="RefSeq" id="WP_155339656.1">
    <property type="nucleotide sequence ID" value="NZ_BAAABN010000082.1"/>
</dbReference>
<proteinExistence type="predicted"/>
<accession>A0A5M3W5C3</accession>
<evidence type="ECO:0000313" key="2">
    <source>
        <dbReference type="EMBL" id="GES03499.1"/>
    </source>
</evidence>
<evidence type="ECO:0000313" key="3">
    <source>
        <dbReference type="Proteomes" id="UP000334990"/>
    </source>
</evidence>
<dbReference type="SUPFAM" id="SSF160904">
    <property type="entry name" value="Jann2411-like"/>
    <property type="match status" value="1"/>
</dbReference>
<name>A0A5M3W5C3_9ACTN</name>
<dbReference type="InterPro" id="IPR010852">
    <property type="entry name" value="ABATE"/>
</dbReference>
<gene>
    <name evidence="2" type="ORF">Acor_55650</name>
</gene>
<dbReference type="InterPro" id="IPR023286">
    <property type="entry name" value="ABATE_dom_sf"/>
</dbReference>
<keyword evidence="3" id="KW-1185">Reference proteome</keyword>
<dbReference type="InterPro" id="IPR021005">
    <property type="entry name" value="Znf_CGNR"/>
</dbReference>
<dbReference type="Pfam" id="PF07336">
    <property type="entry name" value="ABATE"/>
    <property type="match status" value="1"/>
</dbReference>
<comment type="caution">
    <text evidence="2">The sequence shown here is derived from an EMBL/GenBank/DDBJ whole genome shotgun (WGS) entry which is preliminary data.</text>
</comment>
<reference evidence="2 3" key="1">
    <citation type="submission" date="2019-10" db="EMBL/GenBank/DDBJ databases">
        <title>Whole genome shotgun sequence of Acrocarpospora corrugata NBRC 13972.</title>
        <authorList>
            <person name="Ichikawa N."/>
            <person name="Kimura A."/>
            <person name="Kitahashi Y."/>
            <person name="Komaki H."/>
            <person name="Oguchi A."/>
        </authorList>
    </citation>
    <scope>NUCLEOTIDE SEQUENCE [LARGE SCALE GENOMIC DNA]</scope>
    <source>
        <strain evidence="2 3">NBRC 13972</strain>
    </source>
</reference>
<dbReference type="EMBL" id="BLAD01000069">
    <property type="protein sequence ID" value="GES03499.1"/>
    <property type="molecule type" value="Genomic_DNA"/>
</dbReference>
<organism evidence="2 3">
    <name type="scientific">Acrocarpospora corrugata</name>
    <dbReference type="NCBI Taxonomy" id="35763"/>
    <lineage>
        <taxon>Bacteria</taxon>
        <taxon>Bacillati</taxon>
        <taxon>Actinomycetota</taxon>
        <taxon>Actinomycetes</taxon>
        <taxon>Streptosporangiales</taxon>
        <taxon>Streptosporangiaceae</taxon>
        <taxon>Acrocarpospora</taxon>
    </lineage>
</organism>
<dbReference type="AlphaFoldDB" id="A0A5M3W5C3"/>
<dbReference type="Pfam" id="PF11706">
    <property type="entry name" value="zf-CGNR"/>
    <property type="match status" value="1"/>
</dbReference>
<dbReference type="OrthoDB" id="3211108at2"/>